<keyword evidence="3" id="KW-0804">Transcription</keyword>
<dbReference type="Pfam" id="PF00847">
    <property type="entry name" value="AP2"/>
    <property type="match status" value="1"/>
</dbReference>
<evidence type="ECO:0000313" key="6">
    <source>
        <dbReference type="Proteomes" id="UP000616595"/>
    </source>
</evidence>
<sequence>MKNKDTKFKAKDISNFKFGRLTALYPTDKRDKDNGSVIWRCECKCGNFKDVAEYLLVRKDIRSCGCLEKESRQNNGKKVGASHVSKNIVDGTNIQALKIPLLSTNTSGIKGVTWDKSRKKWVAQINFMRKHIFLGRFGEIEDAAKARKEAEEKYFKPILEKYRGEK</sequence>
<feature type="domain" description="AP2/ERF" evidence="4">
    <location>
        <begin position="107"/>
        <end position="154"/>
    </location>
</feature>
<dbReference type="GO" id="GO:0003677">
    <property type="term" value="F:DNA binding"/>
    <property type="evidence" value="ECO:0007669"/>
    <property type="project" value="UniProtKB-KW"/>
</dbReference>
<dbReference type="GO" id="GO:0003700">
    <property type="term" value="F:DNA-binding transcription factor activity"/>
    <property type="evidence" value="ECO:0007669"/>
    <property type="project" value="InterPro"/>
</dbReference>
<dbReference type="InterPro" id="IPR036955">
    <property type="entry name" value="AP2/ERF_dom_sf"/>
</dbReference>
<organism evidence="5 6">
    <name type="scientific">Acetobacterium paludosum</name>
    <dbReference type="NCBI Taxonomy" id="52693"/>
    <lineage>
        <taxon>Bacteria</taxon>
        <taxon>Bacillati</taxon>
        <taxon>Bacillota</taxon>
        <taxon>Clostridia</taxon>
        <taxon>Eubacteriales</taxon>
        <taxon>Eubacteriaceae</taxon>
        <taxon>Acetobacterium</taxon>
    </lineage>
</organism>
<dbReference type="EMBL" id="WJBD01000018">
    <property type="protein sequence ID" value="MBC3889431.1"/>
    <property type="molecule type" value="Genomic_DNA"/>
</dbReference>
<dbReference type="OrthoDB" id="552713at2"/>
<protein>
    <submittedName>
        <fullName evidence="5">AP2 domain-containing protein</fullName>
    </submittedName>
</protein>
<gene>
    <name evidence="5" type="ORF">GH810_14040</name>
</gene>
<accession>A0A923KYA8</accession>
<evidence type="ECO:0000256" key="1">
    <source>
        <dbReference type="ARBA" id="ARBA00023015"/>
    </source>
</evidence>
<comment type="caution">
    <text evidence="5">The sequence shown here is derived from an EMBL/GenBank/DDBJ whole genome shotgun (WGS) entry which is preliminary data.</text>
</comment>
<reference evidence="5" key="1">
    <citation type="submission" date="2019-10" db="EMBL/GenBank/DDBJ databases">
        <authorList>
            <person name="Ross D.E."/>
            <person name="Gulliver D."/>
        </authorList>
    </citation>
    <scope>NUCLEOTIDE SEQUENCE</scope>
    <source>
        <strain evidence="5">DER-2019</strain>
    </source>
</reference>
<keyword evidence="6" id="KW-1185">Reference proteome</keyword>
<dbReference type="SUPFAM" id="SSF54171">
    <property type="entry name" value="DNA-binding domain"/>
    <property type="match status" value="1"/>
</dbReference>
<keyword evidence="1" id="KW-0805">Transcription regulation</keyword>
<dbReference type="RefSeq" id="WP_148566974.1">
    <property type="nucleotide sequence ID" value="NZ_RXYA01000007.1"/>
</dbReference>
<dbReference type="Proteomes" id="UP000616595">
    <property type="component" value="Unassembled WGS sequence"/>
</dbReference>
<proteinExistence type="predicted"/>
<reference evidence="5" key="2">
    <citation type="submission" date="2020-10" db="EMBL/GenBank/DDBJ databases">
        <title>Comparative genomics of the Acetobacterium genus.</title>
        <authorList>
            <person name="Marshall C."/>
            <person name="May H."/>
            <person name="Norman S."/>
        </authorList>
    </citation>
    <scope>NUCLEOTIDE SEQUENCE</scope>
    <source>
        <strain evidence="5">DER-2019</strain>
    </source>
</reference>
<dbReference type="InterPro" id="IPR016177">
    <property type="entry name" value="DNA-bd_dom_sf"/>
</dbReference>
<dbReference type="AlphaFoldDB" id="A0A923KYA8"/>
<evidence type="ECO:0000256" key="3">
    <source>
        <dbReference type="ARBA" id="ARBA00023163"/>
    </source>
</evidence>
<evidence type="ECO:0000256" key="2">
    <source>
        <dbReference type="ARBA" id="ARBA00023125"/>
    </source>
</evidence>
<evidence type="ECO:0000313" key="5">
    <source>
        <dbReference type="EMBL" id="MBC3889431.1"/>
    </source>
</evidence>
<evidence type="ECO:0000259" key="4">
    <source>
        <dbReference type="Pfam" id="PF00847"/>
    </source>
</evidence>
<name>A0A923KYA8_9FIRM</name>
<dbReference type="Gene3D" id="3.30.730.10">
    <property type="entry name" value="AP2/ERF domain"/>
    <property type="match status" value="1"/>
</dbReference>
<dbReference type="InterPro" id="IPR001471">
    <property type="entry name" value="AP2/ERF_dom"/>
</dbReference>
<keyword evidence="2" id="KW-0238">DNA-binding</keyword>